<gene>
    <name evidence="3" type="ORF">HINF_LOCUS32652</name>
    <name evidence="2" type="ORF">HINF_LOCUS46833</name>
</gene>
<dbReference type="EMBL" id="CAXDID020000112">
    <property type="protein sequence ID" value="CAL6029775.1"/>
    <property type="molecule type" value="Genomic_DNA"/>
</dbReference>
<evidence type="ECO:0000256" key="1">
    <source>
        <dbReference type="SAM" id="Phobius"/>
    </source>
</evidence>
<dbReference type="EMBL" id="CATOUU010000916">
    <property type="protein sequence ID" value="CAI9959188.1"/>
    <property type="molecule type" value="Genomic_DNA"/>
</dbReference>
<dbReference type="Proteomes" id="UP001642409">
    <property type="component" value="Unassembled WGS sequence"/>
</dbReference>
<feature type="transmembrane region" description="Helical" evidence="1">
    <location>
        <begin position="39"/>
        <end position="59"/>
    </location>
</feature>
<proteinExistence type="predicted"/>
<comment type="caution">
    <text evidence="2">The sequence shown here is derived from an EMBL/GenBank/DDBJ whole genome shotgun (WGS) entry which is preliminary data.</text>
</comment>
<evidence type="ECO:0000313" key="2">
    <source>
        <dbReference type="EMBL" id="CAI9959188.1"/>
    </source>
</evidence>
<name>A0AA86V8C6_9EUKA</name>
<protein>
    <submittedName>
        <fullName evidence="3">Hypothetical_protein</fullName>
    </submittedName>
</protein>
<keyword evidence="1" id="KW-1133">Transmembrane helix</keyword>
<sequence length="124" mass="14617">MTSPGIEPGSEQQQTVDLQNSFCAPTALQRHLILNINKYNFFSLQFLLFFIINALGQVLKQTLKPLMINDQSYLYQQYRQRHIEQLYQFDLYVSLSNSLSHQFQKQVIDSQSFQYQNFNQINVS</sequence>
<reference evidence="3 4" key="2">
    <citation type="submission" date="2024-07" db="EMBL/GenBank/DDBJ databases">
        <authorList>
            <person name="Akdeniz Z."/>
        </authorList>
    </citation>
    <scope>NUCLEOTIDE SEQUENCE [LARGE SCALE GENOMIC DNA]</scope>
</reference>
<accession>A0AA86V8C6</accession>
<keyword evidence="4" id="KW-1185">Reference proteome</keyword>
<keyword evidence="1" id="KW-0472">Membrane</keyword>
<organism evidence="2">
    <name type="scientific">Hexamita inflata</name>
    <dbReference type="NCBI Taxonomy" id="28002"/>
    <lineage>
        <taxon>Eukaryota</taxon>
        <taxon>Metamonada</taxon>
        <taxon>Diplomonadida</taxon>
        <taxon>Hexamitidae</taxon>
        <taxon>Hexamitinae</taxon>
        <taxon>Hexamita</taxon>
    </lineage>
</organism>
<evidence type="ECO:0000313" key="3">
    <source>
        <dbReference type="EMBL" id="CAL6029775.1"/>
    </source>
</evidence>
<reference evidence="2" key="1">
    <citation type="submission" date="2023-06" db="EMBL/GenBank/DDBJ databases">
        <authorList>
            <person name="Kurt Z."/>
        </authorList>
    </citation>
    <scope>NUCLEOTIDE SEQUENCE</scope>
</reference>
<keyword evidence="1" id="KW-0812">Transmembrane</keyword>
<evidence type="ECO:0000313" key="4">
    <source>
        <dbReference type="Proteomes" id="UP001642409"/>
    </source>
</evidence>
<dbReference type="AlphaFoldDB" id="A0AA86V8C6"/>